<dbReference type="RefSeq" id="WP_013597942.1">
    <property type="nucleotide sequence ID" value="NC_015144.1"/>
</dbReference>
<dbReference type="HOGENOM" id="CLU_036524_2_2_10"/>
<sequence>MNRKELLEKTQNHIYALFSEEATGHDYYHMERVVNNAKKILRYEKADPFLVEMAAWLHDLGDAKLHQGVDLSEQLIGEFLEGSEVNEDIIKKIQQIVSEVSFSKNEKTSSLEAKIVQDADRLDAIGAVGIARCFAYGGSVGNLLYNPKSVEKKSSSVQHFHDKLFKLKNLMNTETAKKMAEERHVFMEGFIEQFYQEVR</sequence>
<dbReference type="Proteomes" id="UP000008641">
    <property type="component" value="Chromosome"/>
</dbReference>
<accession>F0P152</accession>
<dbReference type="Pfam" id="PF01966">
    <property type="entry name" value="HD"/>
    <property type="match status" value="1"/>
</dbReference>
<dbReference type="InterPro" id="IPR003607">
    <property type="entry name" value="HD/PDEase_dom"/>
</dbReference>
<dbReference type="Gene3D" id="1.10.3210.50">
    <property type="match status" value="1"/>
</dbReference>
<dbReference type="PROSITE" id="PS51831">
    <property type="entry name" value="HD"/>
    <property type="match status" value="1"/>
</dbReference>
<dbReference type="PANTHER" id="PTHR33594:SF1">
    <property type="entry name" value="HD_PDEASE DOMAIN-CONTAINING PROTEIN"/>
    <property type="match status" value="1"/>
</dbReference>
<gene>
    <name evidence="2" type="ordered locus">Weevi_0838</name>
</gene>
<reference evidence="2 3" key="1">
    <citation type="journal article" date="2011" name="Stand. Genomic Sci.">
        <title>Complete genome sequence of Weeksella virosa type strain (9751).</title>
        <authorList>
            <person name="Lang E."/>
            <person name="Teshima H."/>
            <person name="Lucas S."/>
            <person name="Lapidus A."/>
            <person name="Hammon N."/>
            <person name="Deshpande S."/>
            <person name="Nolan M."/>
            <person name="Cheng J.F."/>
            <person name="Pitluck S."/>
            <person name="Liolios K."/>
            <person name="Pagani I."/>
            <person name="Mikhailova N."/>
            <person name="Ivanova N."/>
            <person name="Mavromatis K."/>
            <person name="Pati A."/>
            <person name="Tapia R."/>
            <person name="Han C."/>
            <person name="Goodwin L."/>
            <person name="Chen A."/>
            <person name="Palaniappan K."/>
            <person name="Land M."/>
            <person name="Hauser L."/>
            <person name="Chang Y.J."/>
            <person name="Jeffries C.D."/>
            <person name="Brambilla E.M."/>
            <person name="Kopitz M."/>
            <person name="Rohde M."/>
            <person name="Goker M."/>
            <person name="Tindall B.J."/>
            <person name="Detter J.C."/>
            <person name="Woyke T."/>
            <person name="Bristow J."/>
            <person name="Eisen J.A."/>
            <person name="Markowitz V."/>
            <person name="Hugenholtz P."/>
            <person name="Klenk H.P."/>
            <person name="Kyrpides N.C."/>
        </authorList>
    </citation>
    <scope>NUCLEOTIDE SEQUENCE [LARGE SCALE GENOMIC DNA]</scope>
    <source>
        <strain evidence="3">ATCC 43766 / DSM 16922 / JCM 21250 / NBRC 16016 / NCTC 11634 / CL345/78</strain>
    </source>
</reference>
<organism evidence="2 3">
    <name type="scientific">Weeksella virosa (strain ATCC 43766 / DSM 16922 / JCM 21250 / CCUG 30538 / CDC 9751 / IAM 14551 / NBRC 16016 / NCTC 11634 / CL345/78)</name>
    <dbReference type="NCBI Taxonomy" id="865938"/>
    <lineage>
        <taxon>Bacteria</taxon>
        <taxon>Pseudomonadati</taxon>
        <taxon>Bacteroidota</taxon>
        <taxon>Flavobacteriia</taxon>
        <taxon>Flavobacteriales</taxon>
        <taxon>Weeksellaceae</taxon>
        <taxon>Weeksella</taxon>
    </lineage>
</organism>
<dbReference type="EMBL" id="CP002455">
    <property type="protein sequence ID" value="ADX67551.1"/>
    <property type="molecule type" value="Genomic_DNA"/>
</dbReference>
<dbReference type="SUPFAM" id="SSF109604">
    <property type="entry name" value="HD-domain/PDEase-like"/>
    <property type="match status" value="1"/>
</dbReference>
<evidence type="ECO:0000313" key="2">
    <source>
        <dbReference type="EMBL" id="ADX67551.1"/>
    </source>
</evidence>
<protein>
    <submittedName>
        <fullName evidence="2">Metal dependent phosphohydrolase</fullName>
    </submittedName>
</protein>
<evidence type="ECO:0000259" key="1">
    <source>
        <dbReference type="PROSITE" id="PS51831"/>
    </source>
</evidence>
<feature type="domain" description="HD" evidence="1">
    <location>
        <begin position="26"/>
        <end position="125"/>
    </location>
</feature>
<dbReference type="eggNOG" id="COG1418">
    <property type="taxonomic scope" value="Bacteria"/>
</dbReference>
<name>F0P152_WEEVC</name>
<dbReference type="InterPro" id="IPR006674">
    <property type="entry name" value="HD_domain"/>
</dbReference>
<dbReference type="CDD" id="cd00077">
    <property type="entry name" value="HDc"/>
    <property type="match status" value="1"/>
</dbReference>
<dbReference type="PANTHER" id="PTHR33594">
    <property type="entry name" value="SUPERFAMILY HYDROLASE, PUTATIVE (AFU_ORTHOLOGUE AFUA_1G03035)-RELATED"/>
    <property type="match status" value="1"/>
</dbReference>
<reference evidence="3" key="2">
    <citation type="journal article" date="2011" name="Stand. Genomic Sci.">
        <title>Complete genome sequence of Weeksella virosa type strain (9751T).</title>
        <authorList>
            <person name="Lang E."/>
            <person name="Teshima H."/>
            <person name="Lucas S."/>
            <person name="Lapidus A."/>
            <person name="Hammon N."/>
            <person name="Deshpande S."/>
            <person name="Nolan M."/>
            <person name="Cheng J."/>
            <person name="Pitluck S."/>
            <person name="Liolios K."/>
            <person name="Pagani I."/>
            <person name="Mikhailova N."/>
            <person name="Ivanova N."/>
            <person name="Mavromatis K."/>
            <person name="Pati A."/>
            <person name="Tapia R."/>
            <person name="Han C."/>
            <person name="Goodwin L."/>
            <person name="Chen A."/>
            <person name="Palaniappan K."/>
            <person name="Land M."/>
            <person name="Hauser L."/>
            <person name="Chang Y."/>
            <person name="Jeffries C."/>
            <person name="Brambilla E."/>
            <person name="Kopitz M."/>
            <person name="Rohde M."/>
            <person name="Goker M."/>
            <person name="Tindall B."/>
            <person name="Detter J."/>
            <person name="Woyke T."/>
            <person name="Bristow J."/>
            <person name="Eisen J."/>
            <person name="Markowitz V."/>
            <person name="Hugenholtz P."/>
            <person name="Klenk H."/>
            <person name="Kyrpides N."/>
        </authorList>
    </citation>
    <scope>NUCLEOTIDE SEQUENCE [LARGE SCALE GENOMIC DNA]</scope>
    <source>
        <strain evidence="3">ATCC 43766 / DSM 16922 / JCM 21250 / NBRC 16016 / NCTC 11634 / CL345/78</strain>
    </source>
</reference>
<dbReference type="SMART" id="SM00471">
    <property type="entry name" value="HDc"/>
    <property type="match status" value="1"/>
</dbReference>
<keyword evidence="3" id="KW-1185">Reference proteome</keyword>
<evidence type="ECO:0000313" key="3">
    <source>
        <dbReference type="Proteomes" id="UP000008641"/>
    </source>
</evidence>
<dbReference type="STRING" id="865938.Weevi_0838"/>
<proteinExistence type="predicted"/>
<dbReference type="OrthoDB" id="9797344at2"/>
<dbReference type="KEGG" id="wvi:Weevi_0838"/>
<dbReference type="AlphaFoldDB" id="F0P152"/>